<dbReference type="GO" id="GO:0019867">
    <property type="term" value="C:outer membrane"/>
    <property type="evidence" value="ECO:0007669"/>
    <property type="project" value="InterPro"/>
</dbReference>
<reference evidence="4" key="1">
    <citation type="submission" date="2009-01" db="EMBL/GenBank/DDBJ databases">
        <title>Complete sequence of Anaeromyxobacter dehalogenans 2CP-1.</title>
        <authorList>
            <consortium name="US DOE Joint Genome Institute"/>
            <person name="Lucas S."/>
            <person name="Copeland A."/>
            <person name="Lapidus A."/>
            <person name="Glavina del Rio T."/>
            <person name="Dalin E."/>
            <person name="Tice H."/>
            <person name="Bruce D."/>
            <person name="Goodwin L."/>
            <person name="Pitluck S."/>
            <person name="Saunders E."/>
            <person name="Brettin T."/>
            <person name="Detter J.C."/>
            <person name="Han C."/>
            <person name="Larimer F."/>
            <person name="Land M."/>
            <person name="Hauser L."/>
            <person name="Kyrpides N."/>
            <person name="Ovchinnikova G."/>
            <person name="Beliaev A.S."/>
            <person name="Richardson P."/>
        </authorList>
    </citation>
    <scope>NUCLEOTIDE SEQUENCE</scope>
    <source>
        <strain evidence="4">2CP-1</strain>
    </source>
</reference>
<evidence type="ECO:0000313" key="4">
    <source>
        <dbReference type="EMBL" id="ACL64629.1"/>
    </source>
</evidence>
<dbReference type="Gene3D" id="2.40.160.50">
    <property type="entry name" value="membrane protein fhac: a member of the omp85/tpsb transporter family"/>
    <property type="match status" value="1"/>
</dbReference>
<keyword evidence="5" id="KW-1185">Reference proteome</keyword>
<evidence type="ECO:0000256" key="2">
    <source>
        <dbReference type="ARBA" id="ARBA00023136"/>
    </source>
</evidence>
<dbReference type="InterPro" id="IPR034746">
    <property type="entry name" value="POTRA"/>
</dbReference>
<keyword evidence="2" id="KW-0472">Membrane</keyword>
<dbReference type="Gene3D" id="3.10.20.310">
    <property type="entry name" value="membrane protein fhac"/>
    <property type="match status" value="1"/>
</dbReference>
<organism evidence="4 5">
    <name type="scientific">Anaeromyxobacter dehalogenans (strain ATCC BAA-258 / DSM 21875 / 2CP-1)</name>
    <dbReference type="NCBI Taxonomy" id="455488"/>
    <lineage>
        <taxon>Bacteria</taxon>
        <taxon>Pseudomonadati</taxon>
        <taxon>Myxococcota</taxon>
        <taxon>Myxococcia</taxon>
        <taxon>Myxococcales</taxon>
        <taxon>Cystobacterineae</taxon>
        <taxon>Anaeromyxobacteraceae</taxon>
        <taxon>Anaeromyxobacter</taxon>
    </lineage>
</organism>
<gene>
    <name evidence="4" type="ordered locus">A2cp1_1285</name>
</gene>
<protein>
    <submittedName>
        <fullName evidence="4">Surface antigen variable number repeat protein</fullName>
    </submittedName>
</protein>
<name>B8JGF8_ANAD2</name>
<dbReference type="EMBL" id="CP001359">
    <property type="protein sequence ID" value="ACL64629.1"/>
    <property type="molecule type" value="Genomic_DNA"/>
</dbReference>
<comment type="subcellular location">
    <subcellularLocation>
        <location evidence="1">Membrane</location>
    </subcellularLocation>
</comment>
<dbReference type="HOGENOM" id="CLU_608096_0_0_7"/>
<dbReference type="PROSITE" id="PS51779">
    <property type="entry name" value="POTRA"/>
    <property type="match status" value="1"/>
</dbReference>
<dbReference type="InterPro" id="IPR010827">
    <property type="entry name" value="BamA/TamA_POTRA"/>
</dbReference>
<dbReference type="RefSeq" id="WP_012632603.1">
    <property type="nucleotide sequence ID" value="NC_011891.1"/>
</dbReference>
<sequence length="407" mass="43037">MAAPPVLWFLLCAQLAAGGGPAVVREISVTGNRRTATAYVRQALEVDVGDRFDGDAAALEQRLLNLRLFKGVRVTPRPDGEGGVALEVDVQERWTLLPIPMFTSSGGETGGGLLLVESNLFGWGKQLMAGGTLSTRGAAGMAGYWDREVAGTRWTADAFAMRQDARRERTDGGGDVVYAYRDARTDLTAAIGRRLTERLAVSAGWFGVWSDASAEDGWAPPARVGPARGPVAAVAYDASDFHLFYERGVTARLRYRHADAALAGGRDLRQADARATWGGANRLGHAWSIAVAAQGVEGDAAVDALRLGGAPGARGFPTGGLWAERAGTAALEYAVPIWRPRWGVATGVALLDAGLVRWRSDTTRYVAPGVGLRVHVADVALPALGLDVAWSTTAPAPMASFVVGFRM</sequence>
<dbReference type="AlphaFoldDB" id="B8JGF8"/>
<evidence type="ECO:0000313" key="5">
    <source>
        <dbReference type="Proteomes" id="UP000007089"/>
    </source>
</evidence>
<evidence type="ECO:0000256" key="1">
    <source>
        <dbReference type="ARBA" id="ARBA00004370"/>
    </source>
</evidence>
<dbReference type="KEGG" id="acp:A2cp1_1285"/>
<accession>B8JGF8</accession>
<dbReference type="Pfam" id="PF07244">
    <property type="entry name" value="POTRA"/>
    <property type="match status" value="1"/>
</dbReference>
<feature type="domain" description="POTRA" evidence="3">
    <location>
        <begin position="22"/>
        <end position="93"/>
    </location>
</feature>
<proteinExistence type="predicted"/>
<dbReference type="Proteomes" id="UP000007089">
    <property type="component" value="Chromosome"/>
</dbReference>
<evidence type="ECO:0000259" key="3">
    <source>
        <dbReference type="PROSITE" id="PS51779"/>
    </source>
</evidence>